<dbReference type="OrthoDB" id="313387at2759"/>
<evidence type="ECO:0000313" key="3">
    <source>
        <dbReference type="Proteomes" id="UP000692954"/>
    </source>
</evidence>
<organism evidence="2 3">
    <name type="scientific">Paramecium sonneborni</name>
    <dbReference type="NCBI Taxonomy" id="65129"/>
    <lineage>
        <taxon>Eukaryota</taxon>
        <taxon>Sar</taxon>
        <taxon>Alveolata</taxon>
        <taxon>Ciliophora</taxon>
        <taxon>Intramacronucleata</taxon>
        <taxon>Oligohymenophorea</taxon>
        <taxon>Peniculida</taxon>
        <taxon>Parameciidae</taxon>
        <taxon>Paramecium</taxon>
    </lineage>
</organism>
<dbReference type="EMBL" id="CAJJDN010000001">
    <property type="protein sequence ID" value="CAD8045714.1"/>
    <property type="molecule type" value="Genomic_DNA"/>
</dbReference>
<evidence type="ECO:0000313" key="2">
    <source>
        <dbReference type="EMBL" id="CAD8045714.1"/>
    </source>
</evidence>
<dbReference type="AlphaFoldDB" id="A0A8S1JST9"/>
<evidence type="ECO:0000256" key="1">
    <source>
        <dbReference type="SAM" id="Coils"/>
    </source>
</evidence>
<proteinExistence type="predicted"/>
<dbReference type="Proteomes" id="UP000692954">
    <property type="component" value="Unassembled WGS sequence"/>
</dbReference>
<accession>A0A8S1JST9</accession>
<name>A0A8S1JST9_9CILI</name>
<keyword evidence="3" id="KW-1185">Reference proteome</keyword>
<sequence>MNKQYPTYIVKETPRNTQQNEEPLNKRFIITHDQTKLSYKDIQQTQQKNEQSKNKQLLQKEYDTKCITYTDQYYSFLINQMLSRFAALESASQAATAQPLFKMLRGVTKKFMFNELEVLFFLHIIESQKWRFDDDPLIQNFIQYFKQDFLCNSEIYNLEAYKKLLLFLVCCGYTIKCFFNEQNDQDILLITEHIQSYCKEDFKKFIENWRQTYMNGALRTAPRIINKLFCKLMKMPRDGKQQDLQLDYNALVDSIIQLSPPYLSNDNKTQKKIDKLQNKEEQQQLEIQQDQQIQPINLQQNQQLQFSAQFILPFQSNQPNLNLFNSFQLNNSDFLDPFKQSDGLFVSNIKQEESQSQLIKSTNVFKK</sequence>
<comment type="caution">
    <text evidence="2">The sequence shown here is derived from an EMBL/GenBank/DDBJ whole genome shotgun (WGS) entry which is preliminary data.</text>
</comment>
<protein>
    <submittedName>
        <fullName evidence="2">Uncharacterized protein</fullName>
    </submittedName>
</protein>
<reference evidence="2" key="1">
    <citation type="submission" date="2021-01" db="EMBL/GenBank/DDBJ databases">
        <authorList>
            <consortium name="Genoscope - CEA"/>
            <person name="William W."/>
        </authorList>
    </citation>
    <scope>NUCLEOTIDE SEQUENCE</scope>
</reference>
<gene>
    <name evidence="2" type="ORF">PSON_ATCC_30995.1.T0010237</name>
</gene>
<feature type="coiled-coil region" evidence="1">
    <location>
        <begin position="266"/>
        <end position="293"/>
    </location>
</feature>
<keyword evidence="1" id="KW-0175">Coiled coil</keyword>